<dbReference type="InterPro" id="IPR038371">
    <property type="entry name" value="Cu_polyphenol_OxRdtase_sf"/>
</dbReference>
<dbReference type="PANTHER" id="PTHR30616">
    <property type="entry name" value="UNCHARACTERIZED PROTEIN YFIH"/>
    <property type="match status" value="1"/>
</dbReference>
<evidence type="ECO:0000256" key="10">
    <source>
        <dbReference type="ARBA" id="ARBA00049893"/>
    </source>
</evidence>
<dbReference type="PANTHER" id="PTHR30616:SF2">
    <property type="entry name" value="PURINE NUCLEOSIDE PHOSPHORYLASE LACC1"/>
    <property type="match status" value="1"/>
</dbReference>
<comment type="function">
    <text evidence="2">Purine nucleoside enzyme that catalyzes the phosphorolysis of adenosine and inosine nucleosides, yielding D-ribose 1-phosphate and the respective free bases, adenine and hypoxanthine. Also catalyzes the phosphorolysis of S-methyl-5'-thioadenosine into adenine and S-methyl-5-thio-alpha-D-ribose 1-phosphate. Also has adenosine deaminase activity.</text>
</comment>
<comment type="caution">
    <text evidence="12">The sequence shown here is derived from an EMBL/GenBank/DDBJ whole genome shotgun (WGS) entry which is preliminary data.</text>
</comment>
<keyword evidence="6" id="KW-0378">Hydrolase</keyword>
<keyword evidence="4" id="KW-0808">Transferase</keyword>
<dbReference type="GO" id="GO:0016787">
    <property type="term" value="F:hydrolase activity"/>
    <property type="evidence" value="ECO:0007669"/>
    <property type="project" value="UniProtKB-KW"/>
</dbReference>
<dbReference type="EMBL" id="PXYW01000023">
    <property type="protein sequence ID" value="PSR33260.1"/>
    <property type="molecule type" value="Genomic_DNA"/>
</dbReference>
<dbReference type="Pfam" id="PF02578">
    <property type="entry name" value="Cu-oxidase_4"/>
    <property type="match status" value="1"/>
</dbReference>
<evidence type="ECO:0000256" key="8">
    <source>
        <dbReference type="ARBA" id="ARBA00047989"/>
    </source>
</evidence>
<comment type="catalytic activity">
    <reaction evidence="8">
        <text>adenosine + H2O + H(+) = inosine + NH4(+)</text>
        <dbReference type="Rhea" id="RHEA:24408"/>
        <dbReference type="ChEBI" id="CHEBI:15377"/>
        <dbReference type="ChEBI" id="CHEBI:15378"/>
        <dbReference type="ChEBI" id="CHEBI:16335"/>
        <dbReference type="ChEBI" id="CHEBI:17596"/>
        <dbReference type="ChEBI" id="CHEBI:28938"/>
        <dbReference type="EC" id="3.5.4.4"/>
    </reaction>
    <physiologicalReaction direction="left-to-right" evidence="8">
        <dbReference type="Rhea" id="RHEA:24409"/>
    </physiologicalReaction>
</comment>
<evidence type="ECO:0000256" key="2">
    <source>
        <dbReference type="ARBA" id="ARBA00003215"/>
    </source>
</evidence>
<keyword evidence="5" id="KW-0479">Metal-binding</keyword>
<organism evidence="12 13">
    <name type="scientific">Sulfobacillus benefaciens</name>
    <dbReference type="NCBI Taxonomy" id="453960"/>
    <lineage>
        <taxon>Bacteria</taxon>
        <taxon>Bacillati</taxon>
        <taxon>Bacillota</taxon>
        <taxon>Clostridia</taxon>
        <taxon>Eubacteriales</taxon>
        <taxon>Clostridiales Family XVII. Incertae Sedis</taxon>
        <taxon>Sulfobacillus</taxon>
    </lineage>
</organism>
<dbReference type="AlphaFoldDB" id="A0A2T2XFJ8"/>
<gene>
    <name evidence="12" type="primary">pgeF</name>
    <name evidence="12" type="ORF">C7B46_10505</name>
</gene>
<dbReference type="GO" id="GO:0005507">
    <property type="term" value="F:copper ion binding"/>
    <property type="evidence" value="ECO:0007669"/>
    <property type="project" value="TreeGrafter"/>
</dbReference>
<protein>
    <recommendedName>
        <fullName evidence="11">Purine nucleoside phosphorylase</fullName>
    </recommendedName>
</protein>
<dbReference type="SUPFAM" id="SSF64438">
    <property type="entry name" value="CNF1/YfiH-like putative cysteine hydrolases"/>
    <property type="match status" value="1"/>
</dbReference>
<dbReference type="Proteomes" id="UP000242972">
    <property type="component" value="Unassembled WGS sequence"/>
</dbReference>
<evidence type="ECO:0000256" key="11">
    <source>
        <dbReference type="RuleBase" id="RU361274"/>
    </source>
</evidence>
<evidence type="ECO:0000256" key="4">
    <source>
        <dbReference type="ARBA" id="ARBA00022679"/>
    </source>
</evidence>
<proteinExistence type="inferred from homology"/>
<dbReference type="Gene3D" id="3.60.140.10">
    <property type="entry name" value="CNF1/YfiH-like putative cysteine hydrolases"/>
    <property type="match status" value="1"/>
</dbReference>
<evidence type="ECO:0000313" key="12">
    <source>
        <dbReference type="EMBL" id="PSR33260.1"/>
    </source>
</evidence>
<dbReference type="InterPro" id="IPR003730">
    <property type="entry name" value="Cu_polyphenol_OxRdtase"/>
</dbReference>
<dbReference type="NCBIfam" id="TIGR00726">
    <property type="entry name" value="peptidoglycan editing factor PgeF"/>
    <property type="match status" value="1"/>
</dbReference>
<comment type="catalytic activity">
    <reaction evidence="1">
        <text>inosine + phosphate = alpha-D-ribose 1-phosphate + hypoxanthine</text>
        <dbReference type="Rhea" id="RHEA:27646"/>
        <dbReference type="ChEBI" id="CHEBI:17368"/>
        <dbReference type="ChEBI" id="CHEBI:17596"/>
        <dbReference type="ChEBI" id="CHEBI:43474"/>
        <dbReference type="ChEBI" id="CHEBI:57720"/>
        <dbReference type="EC" id="2.4.2.1"/>
    </reaction>
    <physiologicalReaction direction="left-to-right" evidence="1">
        <dbReference type="Rhea" id="RHEA:27647"/>
    </physiologicalReaction>
</comment>
<evidence type="ECO:0000256" key="9">
    <source>
        <dbReference type="ARBA" id="ARBA00048968"/>
    </source>
</evidence>
<comment type="similarity">
    <text evidence="3 11">Belongs to the purine nucleoside phosphorylase YfiH/LACC1 family.</text>
</comment>
<comment type="catalytic activity">
    <reaction evidence="9">
        <text>adenosine + phosphate = alpha-D-ribose 1-phosphate + adenine</text>
        <dbReference type="Rhea" id="RHEA:27642"/>
        <dbReference type="ChEBI" id="CHEBI:16335"/>
        <dbReference type="ChEBI" id="CHEBI:16708"/>
        <dbReference type="ChEBI" id="CHEBI:43474"/>
        <dbReference type="ChEBI" id="CHEBI:57720"/>
        <dbReference type="EC" id="2.4.2.1"/>
    </reaction>
    <physiologicalReaction direction="left-to-right" evidence="9">
        <dbReference type="Rhea" id="RHEA:27643"/>
    </physiologicalReaction>
</comment>
<accession>A0A2T2XFJ8</accession>
<sequence>MQWHLDPGTTNWVWDTPTPVSAWVTTRSGGVSYPPLDSRNISFNVGDLASAVIENRRRSVPRLDQLIMAQQVHKAETVWVGPQDAGRGALDASSAILGADGLATDSEAVVLGMGFADCVPIFFTDVTGSAIGIVHAGWRGTVSGVQLGALESLQQHGWGPEEMLVGIGPAIGPCCYEVDVQVAEKVRLVLGGSDPLSAGRDSHHFYLDLWETNRLMLERAGVPSSQIAILRRCTACHPEEFFSHRRDRGRSGRMGGFICR</sequence>
<dbReference type="CDD" id="cd16833">
    <property type="entry name" value="YfiH"/>
    <property type="match status" value="1"/>
</dbReference>
<dbReference type="InterPro" id="IPR011324">
    <property type="entry name" value="Cytotoxic_necrot_fac-like_cat"/>
</dbReference>
<reference evidence="12 13" key="1">
    <citation type="journal article" date="2014" name="BMC Genomics">
        <title>Comparison of environmental and isolate Sulfobacillus genomes reveals diverse carbon, sulfur, nitrogen, and hydrogen metabolisms.</title>
        <authorList>
            <person name="Justice N.B."/>
            <person name="Norman A."/>
            <person name="Brown C.T."/>
            <person name="Singh A."/>
            <person name="Thomas B.C."/>
            <person name="Banfield J.F."/>
        </authorList>
    </citation>
    <scope>NUCLEOTIDE SEQUENCE [LARGE SCALE GENOMIC DNA]</scope>
    <source>
        <strain evidence="12">AMDSBA4</strain>
    </source>
</reference>
<evidence type="ECO:0000256" key="7">
    <source>
        <dbReference type="ARBA" id="ARBA00022833"/>
    </source>
</evidence>
<evidence type="ECO:0000256" key="3">
    <source>
        <dbReference type="ARBA" id="ARBA00007353"/>
    </source>
</evidence>
<name>A0A2T2XFJ8_9FIRM</name>
<evidence type="ECO:0000256" key="6">
    <source>
        <dbReference type="ARBA" id="ARBA00022801"/>
    </source>
</evidence>
<evidence type="ECO:0000313" key="13">
    <source>
        <dbReference type="Proteomes" id="UP000242972"/>
    </source>
</evidence>
<comment type="catalytic activity">
    <reaction evidence="10">
        <text>S-methyl-5'-thioadenosine + phosphate = 5-(methylsulfanyl)-alpha-D-ribose 1-phosphate + adenine</text>
        <dbReference type="Rhea" id="RHEA:11852"/>
        <dbReference type="ChEBI" id="CHEBI:16708"/>
        <dbReference type="ChEBI" id="CHEBI:17509"/>
        <dbReference type="ChEBI" id="CHEBI:43474"/>
        <dbReference type="ChEBI" id="CHEBI:58533"/>
        <dbReference type="EC" id="2.4.2.28"/>
    </reaction>
    <physiologicalReaction direction="left-to-right" evidence="10">
        <dbReference type="Rhea" id="RHEA:11853"/>
    </physiologicalReaction>
</comment>
<evidence type="ECO:0000256" key="5">
    <source>
        <dbReference type="ARBA" id="ARBA00022723"/>
    </source>
</evidence>
<evidence type="ECO:0000256" key="1">
    <source>
        <dbReference type="ARBA" id="ARBA00000553"/>
    </source>
</evidence>
<dbReference type="GO" id="GO:0017061">
    <property type="term" value="F:S-methyl-5-thioadenosine phosphorylase activity"/>
    <property type="evidence" value="ECO:0007669"/>
    <property type="project" value="UniProtKB-EC"/>
</dbReference>
<keyword evidence="7" id="KW-0862">Zinc</keyword>